<evidence type="ECO:0000313" key="2">
    <source>
        <dbReference type="Proteomes" id="UP001314170"/>
    </source>
</evidence>
<evidence type="ECO:0000313" key="1">
    <source>
        <dbReference type="EMBL" id="CAK7356826.1"/>
    </source>
</evidence>
<name>A0AAV1STG8_9ROSI</name>
<sequence>MAFRCRLQRANVTRNTWQNPMSDISYEEDISFKHDKESIKKCIESFNSSFPPRSV</sequence>
<proteinExistence type="predicted"/>
<gene>
    <name evidence="1" type="ORF">DCAF_LOCUS27107</name>
</gene>
<accession>A0AAV1STG8</accession>
<organism evidence="1 2">
    <name type="scientific">Dovyalis caffra</name>
    <dbReference type="NCBI Taxonomy" id="77055"/>
    <lineage>
        <taxon>Eukaryota</taxon>
        <taxon>Viridiplantae</taxon>
        <taxon>Streptophyta</taxon>
        <taxon>Embryophyta</taxon>
        <taxon>Tracheophyta</taxon>
        <taxon>Spermatophyta</taxon>
        <taxon>Magnoliopsida</taxon>
        <taxon>eudicotyledons</taxon>
        <taxon>Gunneridae</taxon>
        <taxon>Pentapetalae</taxon>
        <taxon>rosids</taxon>
        <taxon>fabids</taxon>
        <taxon>Malpighiales</taxon>
        <taxon>Salicaceae</taxon>
        <taxon>Flacourtieae</taxon>
        <taxon>Dovyalis</taxon>
    </lineage>
</organism>
<dbReference type="Proteomes" id="UP001314170">
    <property type="component" value="Unassembled WGS sequence"/>
</dbReference>
<reference evidence="1 2" key="1">
    <citation type="submission" date="2024-01" db="EMBL/GenBank/DDBJ databases">
        <authorList>
            <person name="Waweru B."/>
        </authorList>
    </citation>
    <scope>NUCLEOTIDE SEQUENCE [LARGE SCALE GENOMIC DNA]</scope>
</reference>
<comment type="caution">
    <text evidence="1">The sequence shown here is derived from an EMBL/GenBank/DDBJ whole genome shotgun (WGS) entry which is preliminary data.</text>
</comment>
<keyword evidence="2" id="KW-1185">Reference proteome</keyword>
<dbReference type="EMBL" id="CAWUPB010001197">
    <property type="protein sequence ID" value="CAK7356826.1"/>
    <property type="molecule type" value="Genomic_DNA"/>
</dbReference>
<dbReference type="AlphaFoldDB" id="A0AAV1STG8"/>
<protein>
    <submittedName>
        <fullName evidence="1">Uncharacterized protein</fullName>
    </submittedName>
</protein>